<organism evidence="1 2">
    <name type="scientific">Trifolium medium</name>
    <dbReference type="NCBI Taxonomy" id="97028"/>
    <lineage>
        <taxon>Eukaryota</taxon>
        <taxon>Viridiplantae</taxon>
        <taxon>Streptophyta</taxon>
        <taxon>Embryophyta</taxon>
        <taxon>Tracheophyta</taxon>
        <taxon>Spermatophyta</taxon>
        <taxon>Magnoliopsida</taxon>
        <taxon>eudicotyledons</taxon>
        <taxon>Gunneridae</taxon>
        <taxon>Pentapetalae</taxon>
        <taxon>rosids</taxon>
        <taxon>fabids</taxon>
        <taxon>Fabales</taxon>
        <taxon>Fabaceae</taxon>
        <taxon>Papilionoideae</taxon>
        <taxon>50 kb inversion clade</taxon>
        <taxon>NPAAA clade</taxon>
        <taxon>Hologalegina</taxon>
        <taxon>IRL clade</taxon>
        <taxon>Trifolieae</taxon>
        <taxon>Trifolium</taxon>
    </lineage>
</organism>
<name>A0A392SGS6_9FABA</name>
<evidence type="ECO:0008006" key="3">
    <source>
        <dbReference type="Google" id="ProtNLM"/>
    </source>
</evidence>
<accession>A0A392SGS6</accession>
<dbReference type="AlphaFoldDB" id="A0A392SGS6"/>
<dbReference type="EMBL" id="LXQA010366717">
    <property type="protein sequence ID" value="MCI47066.1"/>
    <property type="molecule type" value="Genomic_DNA"/>
</dbReference>
<sequence>VKSAYSVLELASKVEIVPPAAPGFVLALAKAWKSWPPSKVIVFSWQSLHNGIPSRQNLFRRRCGTQFLGG</sequence>
<feature type="non-terminal residue" evidence="1">
    <location>
        <position position="1"/>
    </location>
</feature>
<comment type="caution">
    <text evidence="1">The sequence shown here is derived from an EMBL/GenBank/DDBJ whole genome shotgun (WGS) entry which is preliminary data.</text>
</comment>
<evidence type="ECO:0000313" key="1">
    <source>
        <dbReference type="EMBL" id="MCI47066.1"/>
    </source>
</evidence>
<dbReference type="Proteomes" id="UP000265520">
    <property type="component" value="Unassembled WGS sequence"/>
</dbReference>
<keyword evidence="2" id="KW-1185">Reference proteome</keyword>
<protein>
    <recommendedName>
        <fullName evidence="3">Reverse transcriptase zinc-binding domain-containing protein</fullName>
    </recommendedName>
</protein>
<proteinExistence type="predicted"/>
<evidence type="ECO:0000313" key="2">
    <source>
        <dbReference type="Proteomes" id="UP000265520"/>
    </source>
</evidence>
<reference evidence="1 2" key="1">
    <citation type="journal article" date="2018" name="Front. Plant Sci.">
        <title>Red Clover (Trifolium pratense) and Zigzag Clover (T. medium) - A Picture of Genomic Similarities and Differences.</title>
        <authorList>
            <person name="Dluhosova J."/>
            <person name="Istvanek J."/>
            <person name="Nedelnik J."/>
            <person name="Repkova J."/>
        </authorList>
    </citation>
    <scope>NUCLEOTIDE SEQUENCE [LARGE SCALE GENOMIC DNA]</scope>
    <source>
        <strain evidence="2">cv. 10/8</strain>
        <tissue evidence="1">Leaf</tissue>
    </source>
</reference>